<dbReference type="Gene3D" id="1.50.10.100">
    <property type="entry name" value="Chondroitin AC/alginate lyase"/>
    <property type="match status" value="1"/>
</dbReference>
<dbReference type="GO" id="GO:0016829">
    <property type="term" value="F:lyase activity"/>
    <property type="evidence" value="ECO:0007669"/>
    <property type="project" value="UniProtKB-KW"/>
</dbReference>
<keyword evidence="1" id="KW-0732">Signal</keyword>
<dbReference type="EMBL" id="PJQM01000781">
    <property type="protein sequence ID" value="RCI04122.1"/>
    <property type="molecule type" value="Genomic_DNA"/>
</dbReference>
<organism evidence="5 6">
    <name type="scientific">Rhizopus stolonifer</name>
    <name type="common">Rhizopus nigricans</name>
    <dbReference type="NCBI Taxonomy" id="4846"/>
    <lineage>
        <taxon>Eukaryota</taxon>
        <taxon>Fungi</taxon>
        <taxon>Fungi incertae sedis</taxon>
        <taxon>Mucoromycota</taxon>
        <taxon>Mucoromycotina</taxon>
        <taxon>Mucoromycetes</taxon>
        <taxon>Mucorales</taxon>
        <taxon>Mucorineae</taxon>
        <taxon>Rhizopodaceae</taxon>
        <taxon>Rhizopus</taxon>
    </lineage>
</organism>
<dbReference type="Pfam" id="PF05426">
    <property type="entry name" value="Alginate_lyase"/>
    <property type="match status" value="1"/>
</dbReference>
<feature type="domain" description="Alginate lyase" evidence="4">
    <location>
        <begin position="549"/>
        <end position="727"/>
    </location>
</feature>
<keyword evidence="3" id="KW-1133">Transmembrane helix</keyword>
<keyword evidence="2" id="KW-0456">Lyase</keyword>
<feature type="transmembrane region" description="Helical" evidence="3">
    <location>
        <begin position="47"/>
        <end position="70"/>
    </location>
</feature>
<accession>A0A367KQH9</accession>
<keyword evidence="6" id="KW-1185">Reference proteome</keyword>
<evidence type="ECO:0000259" key="4">
    <source>
        <dbReference type="Pfam" id="PF05426"/>
    </source>
</evidence>
<reference evidence="5 6" key="1">
    <citation type="journal article" date="2018" name="G3 (Bethesda)">
        <title>Phylogenetic and Phylogenomic Definition of Rhizopus Species.</title>
        <authorList>
            <person name="Gryganskyi A.P."/>
            <person name="Golan J."/>
            <person name="Dolatabadi S."/>
            <person name="Mondo S."/>
            <person name="Robb S."/>
            <person name="Idnurm A."/>
            <person name="Muszewska A."/>
            <person name="Steczkiewicz K."/>
            <person name="Masonjones S."/>
            <person name="Liao H.L."/>
            <person name="Gajdeczka M.T."/>
            <person name="Anike F."/>
            <person name="Vuek A."/>
            <person name="Anishchenko I.M."/>
            <person name="Voigt K."/>
            <person name="de Hoog G.S."/>
            <person name="Smith M.E."/>
            <person name="Heitman J."/>
            <person name="Vilgalys R."/>
            <person name="Stajich J.E."/>
        </authorList>
    </citation>
    <scope>NUCLEOTIDE SEQUENCE [LARGE SCALE GENOMIC DNA]</scope>
    <source>
        <strain evidence="5 6">LSU 92-RS-03</strain>
    </source>
</reference>
<evidence type="ECO:0000256" key="3">
    <source>
        <dbReference type="SAM" id="Phobius"/>
    </source>
</evidence>
<dbReference type="OrthoDB" id="63533at2759"/>
<evidence type="ECO:0000256" key="2">
    <source>
        <dbReference type="ARBA" id="ARBA00023239"/>
    </source>
</evidence>
<dbReference type="STRING" id="4846.A0A367KQH9"/>
<dbReference type="Proteomes" id="UP000253551">
    <property type="component" value="Unassembled WGS sequence"/>
</dbReference>
<gene>
    <name evidence="5" type="ORF">CU098_007591</name>
</gene>
<protein>
    <recommendedName>
        <fullName evidence="4">Alginate lyase domain-containing protein</fullName>
    </recommendedName>
</protein>
<evidence type="ECO:0000256" key="1">
    <source>
        <dbReference type="ARBA" id="ARBA00022729"/>
    </source>
</evidence>
<comment type="caution">
    <text evidence="5">The sequence shown here is derived from an EMBL/GenBank/DDBJ whole genome shotgun (WGS) entry which is preliminary data.</text>
</comment>
<dbReference type="InterPro" id="IPR008397">
    <property type="entry name" value="Alginate_lyase_dom"/>
</dbReference>
<evidence type="ECO:0000313" key="6">
    <source>
        <dbReference type="Proteomes" id="UP000253551"/>
    </source>
</evidence>
<dbReference type="GO" id="GO:0042597">
    <property type="term" value="C:periplasmic space"/>
    <property type="evidence" value="ECO:0007669"/>
    <property type="project" value="InterPro"/>
</dbReference>
<keyword evidence="3" id="KW-0472">Membrane</keyword>
<dbReference type="InterPro" id="IPR008929">
    <property type="entry name" value="Chondroitin_lyas"/>
</dbReference>
<evidence type="ECO:0000313" key="5">
    <source>
        <dbReference type="EMBL" id="RCI04122.1"/>
    </source>
</evidence>
<dbReference type="AlphaFoldDB" id="A0A367KQH9"/>
<keyword evidence="3" id="KW-0812">Transmembrane</keyword>
<sequence length="835" mass="97572">MLPPFVKHDVNSEYIPKHRKPSQPELVHLEMGSPKKKKYIKRSPRPWLKFMLVVIGLLFLFGYIPFFGFLKTELTLTPPERVVTRDQFILYRIIGNDLPPRHKQGQTLSNLQFILDYEPDFPDTRKIFLLNRIIDPVNEATIIRLLDHYQMEYIRVPFDEQEYEQLDFELEKFPDADFLHSDDYRRYSKVAKLRALDYTYHTKNLYAMNNNGGRNTAIEHGRGISNAKWIMPFDGNCYLSNNGFKEITSQLEKYGKDTKYFVVPMTRLLNNSVLLNNLDERPKTPEEPQIIFRYDATEEYNLNMRYGRRSKLELLWRLGALENRRLNRPTVPWEPVERPYSKDKGNFKNIGWVFRLFSGNPQQEENKKEASSIRAFNRLLAIQSSLDSLDESLARRHFHHDTLFLFNDRDMNAVRYEYWTKNEQVRRTIERLEEQAERVLEESQARLMPISSTTGMPFETIPEKDELGPLSQNVTILTLANYFLGNEKYGRAAANLIRVHFLNEYAVEDEDEYNSARRIPDDSHLLDFLSDQGYSFPSLSRVPHVVPKYSNNHRILNTSDLTKTDLSSLLDCVRILRRMQVLTHKEYIDLQATTAEFLEYLVTSPTGIHLAQMTDHRGVLYDLQVTAMAAFTDDVRLFLRVANRCRMRIGKQLTENGDQPYEESSTRSRVQASHEVEWRALLHYQTLNLQYWTLLTRGLQNSAIAKDIWHYAAANNAQISHAVVQHLKKYASMLPTLNATEVGFAQSRLKPLAYMALAAFRHSDENKTPRDDRVKSRIETDQAWLEQHVTDFGDLWQEEKEEGGPESEILKLMHDDKIKGRLGIPPFWTLASTSL</sequence>
<proteinExistence type="predicted"/>
<name>A0A367KQH9_RHIST</name>